<evidence type="ECO:0000313" key="1">
    <source>
        <dbReference type="EMBL" id="MDP9837613.1"/>
    </source>
</evidence>
<reference evidence="1 2" key="1">
    <citation type="submission" date="2023-07" db="EMBL/GenBank/DDBJ databases">
        <title>Sorghum-associated microbial communities from plants grown in Nebraska, USA.</title>
        <authorList>
            <person name="Schachtman D."/>
        </authorList>
    </citation>
    <scope>NUCLEOTIDE SEQUENCE [LARGE SCALE GENOMIC DNA]</scope>
    <source>
        <strain evidence="1 2">DS1307</strain>
    </source>
</reference>
<keyword evidence="2" id="KW-1185">Reference proteome</keyword>
<dbReference type="EMBL" id="JAUSRF010000006">
    <property type="protein sequence ID" value="MDP9837613.1"/>
    <property type="molecule type" value="Genomic_DNA"/>
</dbReference>
<evidence type="ECO:0008006" key="3">
    <source>
        <dbReference type="Google" id="ProtNLM"/>
    </source>
</evidence>
<name>A0ABT9PT22_9HYPH</name>
<dbReference type="Proteomes" id="UP001241472">
    <property type="component" value="Unassembled WGS sequence"/>
</dbReference>
<protein>
    <recommendedName>
        <fullName evidence="3">Tail fiber protein</fullName>
    </recommendedName>
</protein>
<dbReference type="RefSeq" id="WP_306834493.1">
    <property type="nucleotide sequence ID" value="NZ_JAUSRF010000006.1"/>
</dbReference>
<accession>A0ABT9PT22</accession>
<sequence>MANYTTGTITLTNGSAVVIGTGTAWQTALIVAGVVYPDAAGNPLPIASVNSNVNITAATKWRGATGTYAYAIAREDDENQIIRNAEALSELIEEMRNGTLFKYDVSGPLSGRNSYGAQPQGFSYLVNDGATLALYVKRSATLNDWAGPFSYGVGPQGIQGPTGPYTEIIIGTVTTRPAGSGATVTQTVVDADTVALNFGIPAGQNGTGTGSVTSVGLSAPTGLTVGGSPVTTSGTLALTWSAGYQGYTTTEANKLAGIKAGSDVTGPASAANLHLAVFSGTTGKVITSIGFAPGNAAARNVGTVAGTVAAGDDGRMNDNVKTNVESQTITGGAGVTALNLGVISAGTVTIDPSRRPMQSYNNGGAHTFAPAAVTGYCVVQIYNSATAGAITFTGFAKVSGDAYVTDNTALFLAYVTNVTGVPSVALQRIA</sequence>
<organism evidence="1 2">
    <name type="scientific">Neorhizobium huautlense</name>
    <dbReference type="NCBI Taxonomy" id="67774"/>
    <lineage>
        <taxon>Bacteria</taxon>
        <taxon>Pseudomonadati</taxon>
        <taxon>Pseudomonadota</taxon>
        <taxon>Alphaproteobacteria</taxon>
        <taxon>Hyphomicrobiales</taxon>
        <taxon>Rhizobiaceae</taxon>
        <taxon>Rhizobium/Agrobacterium group</taxon>
        <taxon>Neorhizobium</taxon>
    </lineage>
</organism>
<proteinExistence type="predicted"/>
<evidence type="ECO:0000313" key="2">
    <source>
        <dbReference type="Proteomes" id="UP001241472"/>
    </source>
</evidence>
<gene>
    <name evidence="1" type="ORF">J2T09_002365</name>
</gene>
<comment type="caution">
    <text evidence="1">The sequence shown here is derived from an EMBL/GenBank/DDBJ whole genome shotgun (WGS) entry which is preliminary data.</text>
</comment>